<dbReference type="Gene3D" id="3.40.50.300">
    <property type="entry name" value="P-loop containing nucleotide triphosphate hydrolases"/>
    <property type="match status" value="1"/>
</dbReference>
<dbReference type="SUPFAM" id="SSF52540">
    <property type="entry name" value="P-loop containing nucleoside triphosphate hydrolases"/>
    <property type="match status" value="1"/>
</dbReference>
<dbReference type="SUPFAM" id="SSF49764">
    <property type="entry name" value="HSP20-like chaperones"/>
    <property type="match status" value="1"/>
</dbReference>
<dbReference type="InterPro" id="IPR008978">
    <property type="entry name" value="HSP20-like_chaperone"/>
</dbReference>
<dbReference type="InterPro" id="IPR040612">
    <property type="entry name" value="ArsA_HSP20-like"/>
</dbReference>
<dbReference type="CDD" id="cd02035">
    <property type="entry name" value="ArsA"/>
    <property type="match status" value="1"/>
</dbReference>
<dbReference type="RefSeq" id="WP_114546233.1">
    <property type="nucleotide sequence ID" value="NZ_PPTT01000012.1"/>
</dbReference>
<dbReference type="Gene3D" id="2.60.40.790">
    <property type="match status" value="1"/>
</dbReference>
<evidence type="ECO:0000259" key="2">
    <source>
        <dbReference type="Pfam" id="PF02374"/>
    </source>
</evidence>
<keyword evidence="5" id="KW-1185">Reference proteome</keyword>
<evidence type="ECO:0000313" key="5">
    <source>
        <dbReference type="Proteomes" id="UP000253817"/>
    </source>
</evidence>
<dbReference type="InterPro" id="IPR027417">
    <property type="entry name" value="P-loop_NTPase"/>
</dbReference>
<dbReference type="PANTHER" id="PTHR10803">
    <property type="entry name" value="ARSENICAL PUMP-DRIVING ATPASE ARSENITE-TRANSLOCATING ATPASE"/>
    <property type="match status" value="1"/>
</dbReference>
<comment type="caution">
    <text evidence="4">The sequence shown here is derived from an EMBL/GenBank/DDBJ whole genome shotgun (WGS) entry which is preliminary data.</text>
</comment>
<organism evidence="4 5">
    <name type="scientific">Eggerthella sinensis</name>
    <dbReference type="NCBI Taxonomy" id="242230"/>
    <lineage>
        <taxon>Bacteria</taxon>
        <taxon>Bacillati</taxon>
        <taxon>Actinomycetota</taxon>
        <taxon>Coriobacteriia</taxon>
        <taxon>Eggerthellales</taxon>
        <taxon>Eggerthellaceae</taxon>
        <taxon>Eggerthella</taxon>
    </lineage>
</organism>
<evidence type="ECO:0000259" key="3">
    <source>
        <dbReference type="Pfam" id="PF17886"/>
    </source>
</evidence>
<evidence type="ECO:0000256" key="1">
    <source>
        <dbReference type="ARBA" id="ARBA00011040"/>
    </source>
</evidence>
<dbReference type="PANTHER" id="PTHR10803:SF3">
    <property type="entry name" value="ATPASE GET3"/>
    <property type="match status" value="1"/>
</dbReference>
<protein>
    <submittedName>
        <fullName evidence="4">Arsenic-transporting ATPase</fullName>
    </submittedName>
</protein>
<dbReference type="InterPro" id="IPR016300">
    <property type="entry name" value="ATPase_ArsA/GET3"/>
</dbReference>
<dbReference type="Pfam" id="PF02374">
    <property type="entry name" value="ArsA_ATPase"/>
    <property type="match status" value="1"/>
</dbReference>
<dbReference type="InterPro" id="IPR025723">
    <property type="entry name" value="ArsA/GET3_ATPase-like"/>
</dbReference>
<proteinExistence type="inferred from homology"/>
<comment type="similarity">
    <text evidence="1">Belongs to the arsA ATPase family.</text>
</comment>
<reference evidence="4 5" key="1">
    <citation type="journal article" date="2018" name="Elife">
        <title>Discovery and characterization of a prevalent human gut bacterial enzyme sufficient for the inactivation of a family of plant toxins.</title>
        <authorList>
            <person name="Koppel N."/>
            <person name="Bisanz J.E."/>
            <person name="Pandelia M.E."/>
            <person name="Turnbaugh P.J."/>
            <person name="Balskus E.P."/>
        </authorList>
    </citation>
    <scope>NUCLEOTIDE SEQUENCE [LARGE SCALE GENOMIC DNA]</scope>
    <source>
        <strain evidence="4 5">DSM 16107</strain>
    </source>
</reference>
<name>A0ABX9HLL0_9ACTN</name>
<feature type="domain" description="ArsA/GET3 Anion-transporting ATPase-like" evidence="2">
    <location>
        <begin position="3"/>
        <end position="311"/>
    </location>
</feature>
<gene>
    <name evidence="4" type="ORF">C1876_08190</name>
</gene>
<feature type="domain" description="ArsA HSP20-like" evidence="3">
    <location>
        <begin position="332"/>
        <end position="394"/>
    </location>
</feature>
<sequence>MTKIRIFTGKGGVGKTSVAAACAWNAAAKGERVLLASTDAAHSVGDVLDRRIGPDVVRVAERLDAVELDADRIMEGEYGNLVRSVTTMAEGMERRRDGDDGQGVDEGHDALPSLPGFDGLFSLLKLLDFAESGAWDTIVVDCAPTGETLALLKFPELFGWYVEKWLPLGKVAVRVLSPLSRTVLKVELPDKHAMSDIERLYERLVALQVLLKDPERTSVRIVALPEKMVVEETKRNYLYLNLFGYRVDGLVVNRVLPPKAQEGFFTEWADVQRRCMDELATVFAGVPTARIPWYGTDICDLPGVEQLASELPGEDAFAAAPPVEHERYERTDDGWTLELALPLVEKDALELFQAGSDLVVRVGAMTRCMPLPNVLAGFDVAAARLDEGVLRVTFAKGDQDER</sequence>
<evidence type="ECO:0000313" key="4">
    <source>
        <dbReference type="EMBL" id="RDB68924.1"/>
    </source>
</evidence>
<dbReference type="Pfam" id="PF17886">
    <property type="entry name" value="ArsA_HSP20"/>
    <property type="match status" value="1"/>
</dbReference>
<dbReference type="NCBIfam" id="TIGR00345">
    <property type="entry name" value="GET3_arsA_TRC40"/>
    <property type="match status" value="1"/>
</dbReference>
<dbReference type="Proteomes" id="UP000253817">
    <property type="component" value="Unassembled WGS sequence"/>
</dbReference>
<accession>A0ABX9HLL0</accession>
<dbReference type="EMBL" id="PPTT01000012">
    <property type="protein sequence ID" value="RDB68924.1"/>
    <property type="molecule type" value="Genomic_DNA"/>
</dbReference>
<dbReference type="CDD" id="cd06464">
    <property type="entry name" value="ACD_sHsps-like"/>
    <property type="match status" value="1"/>
</dbReference>